<feature type="coiled-coil region" evidence="5">
    <location>
        <begin position="117"/>
        <end position="144"/>
    </location>
</feature>
<dbReference type="GO" id="GO:0006457">
    <property type="term" value="P:protein folding"/>
    <property type="evidence" value="ECO:0007669"/>
    <property type="project" value="InterPro"/>
</dbReference>
<dbReference type="InterPro" id="IPR009053">
    <property type="entry name" value="Prefoldin"/>
</dbReference>
<dbReference type="InterPro" id="IPR002777">
    <property type="entry name" value="PFD_beta-like"/>
</dbReference>
<comment type="subunit">
    <text evidence="2">Heterohexamer of two PFD-alpha type and four PFD-beta type subunits.</text>
</comment>
<dbReference type="ExpressionAtlas" id="B3DMM4">
    <property type="expression patterns" value="baseline and differential"/>
</dbReference>
<evidence type="ECO:0000256" key="4">
    <source>
        <dbReference type="ARBA" id="ARBA00024667"/>
    </source>
</evidence>
<comment type="similarity">
    <text evidence="1">Belongs to the prefoldin subunit beta family.</text>
</comment>
<dbReference type="GO" id="GO:0016272">
    <property type="term" value="C:prefoldin complex"/>
    <property type="evidence" value="ECO:0007669"/>
    <property type="project" value="InterPro"/>
</dbReference>
<dbReference type="GO" id="GO:0005737">
    <property type="term" value="C:cytoplasm"/>
    <property type="evidence" value="ECO:0007669"/>
    <property type="project" value="UniProtKB-ARBA"/>
</dbReference>
<feature type="coiled-coil region" evidence="5">
    <location>
        <begin position="53"/>
        <end position="87"/>
    </location>
</feature>
<evidence type="ECO:0000313" key="6">
    <source>
        <dbReference type="EMBL" id="ACD81676.1"/>
    </source>
</evidence>
<name>B3DMM4_DROME</name>
<dbReference type="PANTHER" id="PTHR21100:SF9">
    <property type="entry name" value="PREFOLDIN SUBUNIT 4"/>
    <property type="match status" value="1"/>
</dbReference>
<dbReference type="OrthoDB" id="10250441at2759"/>
<keyword evidence="3" id="KW-0143">Chaperone</keyword>
<dbReference type="CDD" id="cd23165">
    <property type="entry name" value="Prefoldin_4"/>
    <property type="match status" value="1"/>
</dbReference>
<dbReference type="InterPro" id="IPR016661">
    <property type="entry name" value="PFDN4"/>
</dbReference>
<evidence type="ECO:0000256" key="2">
    <source>
        <dbReference type="ARBA" id="ARBA00011695"/>
    </source>
</evidence>
<dbReference type="AlphaFoldDB" id="B3DMM4"/>
<dbReference type="FunFam" id="1.10.287.370:FF:000005">
    <property type="entry name" value="Prefoldin subunit 4"/>
    <property type="match status" value="1"/>
</dbReference>
<protein>
    <submittedName>
        <fullName evidence="6">FI07764p</fullName>
    </submittedName>
</protein>
<dbReference type="GO" id="GO:0051082">
    <property type="term" value="F:unfolded protein binding"/>
    <property type="evidence" value="ECO:0007669"/>
    <property type="project" value="InterPro"/>
</dbReference>
<gene>
    <name evidence="6" type="primary">CG10635-RA</name>
</gene>
<keyword evidence="5" id="KW-0175">Coiled coil</keyword>
<dbReference type="Gene3D" id="1.10.287.370">
    <property type="match status" value="1"/>
</dbReference>
<dbReference type="VEuPathDB" id="VectorBase:FBgn0035603"/>
<comment type="function">
    <text evidence="4">Binds specifically to cytosolic chaperonin (c-CPN) and transfers target proteins to it. Binds to nascent polypeptide chain and promotes folding in an environment in which there are many competing pathways for nonnative proteins.</text>
</comment>
<accession>B3DMM4</accession>
<dbReference type="SUPFAM" id="SSF46579">
    <property type="entry name" value="Prefoldin"/>
    <property type="match status" value="1"/>
</dbReference>
<evidence type="ECO:0000256" key="3">
    <source>
        <dbReference type="ARBA" id="ARBA00023186"/>
    </source>
</evidence>
<dbReference type="HOGENOM" id="CLU_130032_0_0_1"/>
<dbReference type="Bgee" id="FBgn0035603">
    <property type="expression patterns" value="Expressed in adult class III enteroendocrine cell in adult midgut (Drosophila) and 132 other cell types or tissues"/>
</dbReference>
<evidence type="ECO:0000256" key="5">
    <source>
        <dbReference type="SAM" id="Coils"/>
    </source>
</evidence>
<reference evidence="6" key="1">
    <citation type="submission" date="2008-05" db="EMBL/GenBank/DDBJ databases">
        <authorList>
            <person name="Carlson J."/>
            <person name="Booth B."/>
            <person name="Frise E."/>
            <person name="Park S."/>
            <person name="Wan K."/>
            <person name="Yu C."/>
            <person name="Celniker S."/>
        </authorList>
    </citation>
    <scope>NUCLEOTIDE SEQUENCE</scope>
</reference>
<organism evidence="6">
    <name type="scientific">Drosophila melanogaster</name>
    <name type="common">Fruit fly</name>
    <dbReference type="NCBI Taxonomy" id="7227"/>
    <lineage>
        <taxon>Eukaryota</taxon>
        <taxon>Metazoa</taxon>
        <taxon>Ecdysozoa</taxon>
        <taxon>Arthropoda</taxon>
        <taxon>Hexapoda</taxon>
        <taxon>Insecta</taxon>
        <taxon>Pterygota</taxon>
        <taxon>Neoptera</taxon>
        <taxon>Endopterygota</taxon>
        <taxon>Diptera</taxon>
        <taxon>Brachycera</taxon>
        <taxon>Muscomorpha</taxon>
        <taxon>Ephydroidea</taxon>
        <taxon>Drosophilidae</taxon>
        <taxon>Drosophila</taxon>
        <taxon>Sophophora</taxon>
    </lineage>
</organism>
<dbReference type="PANTHER" id="PTHR21100">
    <property type="entry name" value="PREFOLDIN SUBUNIT 4"/>
    <property type="match status" value="1"/>
</dbReference>
<dbReference type="EMBL" id="BT032662">
    <property type="protein sequence ID" value="ACD81676.1"/>
    <property type="molecule type" value="mRNA"/>
</dbReference>
<evidence type="ECO:0000256" key="1">
    <source>
        <dbReference type="ARBA" id="ARBA00008045"/>
    </source>
</evidence>
<feature type="non-terminal residue" evidence="6">
    <location>
        <position position="1"/>
    </location>
</feature>
<sequence>KQQLFVKYHKLFIKLIKTNGKMAAKVASGTNKVFQNHDDVHISFEDQQRINRFAKHNARMDDFKAELETKRNELKSLEEALEEIELFDEDEDIPFLVGEVFLSHKLEKTQDMLKETKEQVLKEIAGVEAKAKVIKAEMDELKAHLYQRFGSNISLEAED</sequence>
<dbReference type="Pfam" id="PF01920">
    <property type="entry name" value="Prefoldin_2"/>
    <property type="match status" value="1"/>
</dbReference>
<proteinExistence type="evidence at transcript level"/>